<dbReference type="Gene3D" id="1.10.1330.10">
    <property type="entry name" value="Dockerin domain"/>
    <property type="match status" value="2"/>
</dbReference>
<dbReference type="GO" id="GO:0000272">
    <property type="term" value="P:polysaccharide catabolic process"/>
    <property type="evidence" value="ECO:0007669"/>
    <property type="project" value="InterPro"/>
</dbReference>
<dbReference type="SUPFAM" id="SSF63446">
    <property type="entry name" value="Type I dockerin domain"/>
    <property type="match status" value="1"/>
</dbReference>
<dbReference type="InterPro" id="IPR013320">
    <property type="entry name" value="ConA-like_dom_sf"/>
</dbReference>
<protein>
    <recommendedName>
        <fullName evidence="4">LamG-like jellyroll fold domain-containing protein</fullName>
    </recommendedName>
</protein>
<dbReference type="InterPro" id="IPR006558">
    <property type="entry name" value="LamG-like"/>
</dbReference>
<keyword evidence="2" id="KW-1015">Disulfide bond</keyword>
<evidence type="ECO:0000256" key="2">
    <source>
        <dbReference type="ARBA" id="ARBA00023157"/>
    </source>
</evidence>
<dbReference type="GO" id="GO:0016787">
    <property type="term" value="F:hydrolase activity"/>
    <property type="evidence" value="ECO:0007669"/>
    <property type="project" value="UniProtKB-ARBA"/>
</dbReference>
<dbReference type="Proteomes" id="UP000326837">
    <property type="component" value="Chromosome"/>
</dbReference>
<keyword evidence="6" id="KW-1185">Reference proteome</keyword>
<evidence type="ECO:0000313" key="5">
    <source>
        <dbReference type="EMBL" id="BBO32942.1"/>
    </source>
</evidence>
<dbReference type="InterPro" id="IPR013424">
    <property type="entry name" value="Ice-binding_C"/>
</dbReference>
<dbReference type="CDD" id="cd00016">
    <property type="entry name" value="ALP_like"/>
    <property type="match status" value="1"/>
</dbReference>
<dbReference type="SMART" id="SM00560">
    <property type="entry name" value="LamGL"/>
    <property type="match status" value="1"/>
</dbReference>
<feature type="signal peptide" evidence="3">
    <location>
        <begin position="1"/>
        <end position="24"/>
    </location>
</feature>
<dbReference type="Pfam" id="PF07589">
    <property type="entry name" value="PEP-CTERM"/>
    <property type="match status" value="1"/>
</dbReference>
<gene>
    <name evidence="5" type="ORF">PLANPX_2554</name>
</gene>
<feature type="domain" description="LamG-like jellyroll fold" evidence="4">
    <location>
        <begin position="504"/>
        <end position="645"/>
    </location>
</feature>
<dbReference type="Gene3D" id="2.60.120.200">
    <property type="match status" value="1"/>
</dbReference>
<sequence length="1340" mass="139976">MRSHRLSLCLALLSLALCIDASSAAVSKRVLIIGVDGAGGSYTQTANMPNLDALAAAGGARYDWLNEGALYENPPEGYGASGVNWSTITTGASAAHHGVIDNSFGGSHFDQYPFFFEYLKQKDPSLYTASIVDWAPINDVILDKSTADLSVQGVDDATVASTAVNLLTNGDPDAIFLHFDQVDHAGHSIGWGTGTYYTALQTVDGLIGNVMGALNARPGVVNGTESWLVMVTADHGGQGLSHYASQGTINWHVPFVISGPAIPDGAVLPQGTLRDVVPTALWHMGVDPFSTPVDGKVVGLTFGAPNGIVGDVNQDGIIAGNGKGPAASDDVTAFVQGWLTRNHPSVLESYRSGDLNLDRVTDLKDWIILNRLNPAMASAALASIRGVPEPASCGLAAFAVAALAAWRRKLRRASRLSGAAVLAATAATPIAASAALTDNLVALYEFDGNFLDSSGSPFLSNGTPVNGPQFTAGKIGQAMWLPGVKDYMSLNPATLTELNFGTTTDFSVSMWVRQDDFVSDPAVFSNKNWATGDNVGINWAVKGNGVFDLNTRASGGNRLDLDTAQNSAPLGVGVWSHVLMTIDRDGPTKLYINGVNTGTINLSSQGTFQSGLPWNVGQDGTGNYGPEFTGAVDELAIWRRALSPGEASQLWNTGAGIDLGAQVVDSRLRLVIDRNSGQMTIKNNMGATQPIIGYQITSDAGAFNRAGWTPIAGRLDDSGNGTVDVDDDWVVLTAANSVSDFSEASLGVGALVNGASISLGNGLWAKYHQENSDVKFLYADGVGDNPLEGIVEFVGNGGSAYVRGDVNFDGRLDSMDWSTLASLSGSNFAGKSTAQRYRSGDLNADGAFTIDDVLQFRLDFDAANGVGAFAAMVAGVPEPTGLGLLAIGATIFLGVGRKRPLRSRVRGAAAAASVAMCMLAMNPAQATVYLQQDFNGVALGPKVDETLAGTNVWSKTPPVGWSIDDTGMPATGGVTEWRGWSFASPSWWAAAAEDQGRSQFTKGTGAIAVADPDEWDDIAHAAGTYNSFLKTPSISLAGAGAGAARLRFDSSWMPEGVQTATITVAYNGGAPSEVLRWESEGGNQAFYKQANTNETVVVPLNNPAGATSMQLSFGMTNAGNNWWWAVDNLAVFTPLTLQVDAQSGAMKILGDSSVALTAYEISSPSGSLNPTGWKNGNLDAQNVGTPVPSSADFNGAGGVNAADLAIWKTAFGASAGGDANGDGKTDGADFLRWQRQFGQTSDPASTWLTLLANDSKLIESYLLGSSTFASDRAIGSGYDAVQGARDLQFVYTTLAGEKATGFVQYVNLSPVTAVPEPCGAALMAVGGVACLLRRRHRKTL</sequence>
<name>A0A5K7XAH4_9BACT</name>
<organism evidence="5 6">
    <name type="scientific">Lacipirellula parvula</name>
    <dbReference type="NCBI Taxonomy" id="2650471"/>
    <lineage>
        <taxon>Bacteria</taxon>
        <taxon>Pseudomonadati</taxon>
        <taxon>Planctomycetota</taxon>
        <taxon>Planctomycetia</taxon>
        <taxon>Pirellulales</taxon>
        <taxon>Lacipirellulaceae</taxon>
        <taxon>Lacipirellula</taxon>
    </lineage>
</organism>
<dbReference type="Pfam" id="PF01663">
    <property type="entry name" value="Phosphodiest"/>
    <property type="match status" value="1"/>
</dbReference>
<dbReference type="SUPFAM" id="SSF53649">
    <property type="entry name" value="Alkaline phosphatase-like"/>
    <property type="match status" value="1"/>
</dbReference>
<feature type="chain" id="PRO_5024843840" description="LamG-like jellyroll fold domain-containing protein" evidence="3">
    <location>
        <begin position="25"/>
        <end position="1340"/>
    </location>
</feature>
<reference evidence="6" key="1">
    <citation type="submission" date="2019-10" db="EMBL/GenBank/DDBJ databases">
        <title>Lacipirellula parvula gen. nov., sp. nov., representing a lineage of planctomycetes widespread in freshwater anoxic habitats, and description of the family Lacipirellulaceae.</title>
        <authorList>
            <person name="Dedysh S.N."/>
            <person name="Kulichevskaya I.S."/>
            <person name="Beletsky A.V."/>
            <person name="Rakitin A.L."/>
            <person name="Mardanov A.V."/>
            <person name="Ivanova A.A."/>
            <person name="Saltykova V.X."/>
            <person name="Rijpstra W.I.C."/>
            <person name="Sinninghe Damste J.S."/>
            <person name="Ravin N.V."/>
        </authorList>
    </citation>
    <scope>NUCLEOTIDE SEQUENCE [LARGE SCALE GENOMIC DNA]</scope>
    <source>
        <strain evidence="6">PX69</strain>
    </source>
</reference>
<keyword evidence="1 3" id="KW-0732">Signal</keyword>
<dbReference type="InterPro" id="IPR017850">
    <property type="entry name" value="Alkaline_phosphatase_core_sf"/>
</dbReference>
<dbReference type="Pfam" id="PF13385">
    <property type="entry name" value="Laminin_G_3"/>
    <property type="match status" value="1"/>
</dbReference>
<dbReference type="Gene3D" id="3.40.720.10">
    <property type="entry name" value="Alkaline Phosphatase, subunit A"/>
    <property type="match status" value="1"/>
</dbReference>
<evidence type="ECO:0000259" key="4">
    <source>
        <dbReference type="SMART" id="SM00560"/>
    </source>
</evidence>
<dbReference type="InterPro" id="IPR036439">
    <property type="entry name" value="Dockerin_dom_sf"/>
</dbReference>
<accession>A0A5K7XAH4</accession>
<dbReference type="PANTHER" id="PTHR10151:SF120">
    <property type="entry name" value="BIS(5'-ADENOSYL)-TRIPHOSPHATASE"/>
    <property type="match status" value="1"/>
</dbReference>
<dbReference type="RefSeq" id="WP_152098818.1">
    <property type="nucleotide sequence ID" value="NZ_AP021861.1"/>
</dbReference>
<evidence type="ECO:0000256" key="3">
    <source>
        <dbReference type="SAM" id="SignalP"/>
    </source>
</evidence>
<evidence type="ECO:0000313" key="6">
    <source>
        <dbReference type="Proteomes" id="UP000326837"/>
    </source>
</evidence>
<proteinExistence type="predicted"/>
<dbReference type="EMBL" id="AP021861">
    <property type="protein sequence ID" value="BBO32942.1"/>
    <property type="molecule type" value="Genomic_DNA"/>
</dbReference>
<dbReference type="KEGG" id="lpav:PLANPX_2554"/>
<evidence type="ECO:0000256" key="1">
    <source>
        <dbReference type="ARBA" id="ARBA00022729"/>
    </source>
</evidence>
<dbReference type="InterPro" id="IPR002591">
    <property type="entry name" value="Phosphodiest/P_Trfase"/>
</dbReference>
<dbReference type="SUPFAM" id="SSF49899">
    <property type="entry name" value="Concanavalin A-like lectins/glucanases"/>
    <property type="match status" value="1"/>
</dbReference>
<dbReference type="PANTHER" id="PTHR10151">
    <property type="entry name" value="ECTONUCLEOTIDE PYROPHOSPHATASE/PHOSPHODIESTERASE"/>
    <property type="match status" value="1"/>
</dbReference>